<feature type="transmembrane region" description="Helical" evidence="8">
    <location>
        <begin position="311"/>
        <end position="335"/>
    </location>
</feature>
<sequence length="993" mass="108839">MAPQSAEETLNVNNAVESSSSDQPHELYTIFDKRQKRAIVSLVSIAATFSGFASNIYFPALPTIADDLDVSVELVNLTVTTYLVFQGLAPSIWGPISDVEGRRVAYCCTFVVFLGACIGLAETKNYATLTILRCLQSTGSASTIAIGSGVISDITTRQERGGYMGVFQAGLLVPVAVGPVIGGALAGSLGWRSIFWFLAIYCAAFLTMLLFLLPETLRSVVGNGSRTPKGCLGKYPLVIYQRTSEISWHADRPTPKKALTKHVDITGPIRILFNRCAAPIVFFLAVYYAVWQMSITAMSSLFKSRYGLSETHIGLTFIANGVGSMIGTLVTGKLLDLDYQRVKARYDASNDQENSTLADSDTNAGFPIEKARLRLIPIFALLQSVSIAVFGWTINFPRQVHIAVPIISTFITGWTAVSTQSLVMTYLIDIFPDRSAAASASVNLARCLFAAGGTSSVMPMMRFAHIWLTYDQMGVARRAFLDTMEALRDIMSGLAGANADERGTLDWGKVFSFACHPRIAGECRRPWGIEPAGYYCHPLEQGGPSGSAQKATQELLLKYMEVTDPVCGMTLATTSSSVALREARRRVDRSDDNTQPLWNAIMFSSVLGPNPLQLDVDLAVFTTKKVVKWYDELLSLCRVAVQSQGIESRVDIAVAVAKKLQVASERVDAASDRVTVTSESASEKTLCGEKDWGLGKVTVVEIEDVRDSARYEDGEELAQPRKARWWTRVLASFVTKVRASNRQRQQDEASKLVRRSLEISRKRTELSKRVVEFSAEVEQLRLTSRGFILQLKLQTKWRHVQAVARRPGVTMVEVSKVTTVNIDHLSCERRRTQAIREKVGKLNRADDAMMQGVRDILERSKKLNKELKSLQKDLKKYAYRPTVKMAREGTRSQTGNSKPRLFPVVDTAPVRKQNTTTTTTAKKPKTTSTAAKAAKPVGVTKKKATTAKKGPSVATKAKSVVKKAETKVAAATKAGKKETKPKTTKAKATPAAA</sequence>
<dbReference type="InterPro" id="IPR020846">
    <property type="entry name" value="MFS_dom"/>
</dbReference>
<dbReference type="FunFam" id="1.20.1720.10:FF:000009">
    <property type="entry name" value="MFS multidrug transporter"/>
    <property type="match status" value="1"/>
</dbReference>
<feature type="transmembrane region" description="Helical" evidence="8">
    <location>
        <begin position="127"/>
        <end position="151"/>
    </location>
</feature>
<evidence type="ECO:0000259" key="9">
    <source>
        <dbReference type="PROSITE" id="PS50850"/>
    </source>
</evidence>
<feature type="transmembrane region" description="Helical" evidence="8">
    <location>
        <begin position="70"/>
        <end position="92"/>
    </location>
</feature>
<feature type="transmembrane region" description="Helical" evidence="8">
    <location>
        <begin position="448"/>
        <end position="468"/>
    </location>
</feature>
<evidence type="ECO:0000256" key="8">
    <source>
        <dbReference type="SAM" id="Phobius"/>
    </source>
</evidence>
<dbReference type="GO" id="GO:0005886">
    <property type="term" value="C:plasma membrane"/>
    <property type="evidence" value="ECO:0007669"/>
    <property type="project" value="TreeGrafter"/>
</dbReference>
<dbReference type="SUPFAM" id="SSF103473">
    <property type="entry name" value="MFS general substrate transporter"/>
    <property type="match status" value="1"/>
</dbReference>
<dbReference type="Gene3D" id="1.20.1250.20">
    <property type="entry name" value="MFS general substrate transporter like domains"/>
    <property type="match status" value="1"/>
</dbReference>
<feature type="transmembrane region" description="Helical" evidence="8">
    <location>
        <begin position="193"/>
        <end position="213"/>
    </location>
</feature>
<dbReference type="CDD" id="cd17323">
    <property type="entry name" value="MFS_Tpo1_MDR_like"/>
    <property type="match status" value="1"/>
</dbReference>
<feature type="transmembrane region" description="Helical" evidence="8">
    <location>
        <begin position="406"/>
        <end position="428"/>
    </location>
</feature>
<keyword evidence="5 8" id="KW-0472">Membrane</keyword>
<feature type="compositionally biased region" description="Low complexity" evidence="7">
    <location>
        <begin position="915"/>
        <end position="939"/>
    </location>
</feature>
<feature type="transmembrane region" description="Helical" evidence="8">
    <location>
        <begin position="38"/>
        <end position="58"/>
    </location>
</feature>
<dbReference type="PANTHER" id="PTHR23502:SF151">
    <property type="entry name" value="MAJOR FACILITATOR SUPERFAMILY (MFS) PROFILE DOMAIN-CONTAINING PROTEIN"/>
    <property type="match status" value="1"/>
</dbReference>
<evidence type="ECO:0000256" key="7">
    <source>
        <dbReference type="SAM" id="MobiDB-lite"/>
    </source>
</evidence>
<dbReference type="Gene3D" id="1.20.1720.10">
    <property type="entry name" value="Multidrug resistance protein D"/>
    <property type="match status" value="1"/>
</dbReference>
<reference evidence="10 11" key="1">
    <citation type="submission" date="2014-02" db="EMBL/GenBank/DDBJ databases">
        <title>The genome sequence of Colletotrichum simmondsii CBS122122.</title>
        <authorList>
            <person name="Baroncelli R."/>
            <person name="Thon M.R."/>
        </authorList>
    </citation>
    <scope>NUCLEOTIDE SEQUENCE [LARGE SCALE GENOMIC DNA]</scope>
    <source>
        <strain evidence="10 11">CBS122122</strain>
    </source>
</reference>
<keyword evidence="3 8" id="KW-0812">Transmembrane</keyword>
<dbReference type="InterPro" id="IPR036259">
    <property type="entry name" value="MFS_trans_sf"/>
</dbReference>
<keyword evidence="11" id="KW-1185">Reference proteome</keyword>
<feature type="transmembrane region" description="Helical" evidence="8">
    <location>
        <begin position="104"/>
        <end position="121"/>
    </location>
</feature>
<dbReference type="GO" id="GO:0022857">
    <property type="term" value="F:transmembrane transporter activity"/>
    <property type="evidence" value="ECO:0007669"/>
    <property type="project" value="InterPro"/>
</dbReference>
<gene>
    <name evidence="10" type="ORF">CSIM01_08517</name>
</gene>
<feature type="transmembrane region" description="Helical" evidence="8">
    <location>
        <begin position="272"/>
        <end position="291"/>
    </location>
</feature>
<dbReference type="Proteomes" id="UP000070328">
    <property type="component" value="Unassembled WGS sequence"/>
</dbReference>
<keyword evidence="6" id="KW-0175">Coiled coil</keyword>
<feature type="compositionally biased region" description="Low complexity" evidence="7">
    <location>
        <begin position="947"/>
        <end position="958"/>
    </location>
</feature>
<evidence type="ECO:0000256" key="3">
    <source>
        <dbReference type="ARBA" id="ARBA00022692"/>
    </source>
</evidence>
<feature type="domain" description="Major facilitator superfamily (MFS) profile" evidence="9">
    <location>
        <begin position="39"/>
        <end position="489"/>
    </location>
</feature>
<organism evidence="10 11">
    <name type="scientific">Colletotrichum simmondsii</name>
    <dbReference type="NCBI Taxonomy" id="703756"/>
    <lineage>
        <taxon>Eukaryota</taxon>
        <taxon>Fungi</taxon>
        <taxon>Dikarya</taxon>
        <taxon>Ascomycota</taxon>
        <taxon>Pezizomycotina</taxon>
        <taxon>Sordariomycetes</taxon>
        <taxon>Hypocreomycetidae</taxon>
        <taxon>Glomerellales</taxon>
        <taxon>Glomerellaceae</taxon>
        <taxon>Colletotrichum</taxon>
        <taxon>Colletotrichum acutatum species complex</taxon>
    </lineage>
</organism>
<evidence type="ECO:0000256" key="5">
    <source>
        <dbReference type="ARBA" id="ARBA00023136"/>
    </source>
</evidence>
<evidence type="ECO:0000313" key="10">
    <source>
        <dbReference type="EMBL" id="KXH40789.1"/>
    </source>
</evidence>
<dbReference type="AlphaFoldDB" id="A0A135SY09"/>
<feature type="region of interest" description="Disordered" evidence="7">
    <location>
        <begin position="1"/>
        <end position="20"/>
    </location>
</feature>
<dbReference type="InterPro" id="IPR011701">
    <property type="entry name" value="MFS"/>
</dbReference>
<feature type="coiled-coil region" evidence="6">
    <location>
        <begin position="853"/>
        <end position="880"/>
    </location>
</feature>
<accession>A0A135SY09</accession>
<keyword evidence="4 8" id="KW-1133">Transmembrane helix</keyword>
<dbReference type="Pfam" id="PF07690">
    <property type="entry name" value="MFS_1"/>
    <property type="match status" value="1"/>
</dbReference>
<comment type="subcellular location">
    <subcellularLocation>
        <location evidence="1">Membrane</location>
        <topology evidence="1">Multi-pass membrane protein</topology>
    </subcellularLocation>
</comment>
<feature type="transmembrane region" description="Helical" evidence="8">
    <location>
        <begin position="375"/>
        <end position="394"/>
    </location>
</feature>
<feature type="region of interest" description="Disordered" evidence="7">
    <location>
        <begin position="911"/>
        <end position="993"/>
    </location>
</feature>
<evidence type="ECO:0000256" key="1">
    <source>
        <dbReference type="ARBA" id="ARBA00004141"/>
    </source>
</evidence>
<proteinExistence type="predicted"/>
<feature type="transmembrane region" description="Helical" evidence="8">
    <location>
        <begin position="163"/>
        <end position="187"/>
    </location>
</feature>
<dbReference type="EMBL" id="JFBX01000361">
    <property type="protein sequence ID" value="KXH40789.1"/>
    <property type="molecule type" value="Genomic_DNA"/>
</dbReference>
<evidence type="ECO:0000256" key="2">
    <source>
        <dbReference type="ARBA" id="ARBA00022448"/>
    </source>
</evidence>
<dbReference type="OrthoDB" id="440553at2759"/>
<comment type="caution">
    <text evidence="10">The sequence shown here is derived from an EMBL/GenBank/DDBJ whole genome shotgun (WGS) entry which is preliminary data.</text>
</comment>
<keyword evidence="2" id="KW-0813">Transport</keyword>
<dbReference type="PROSITE" id="PS50850">
    <property type="entry name" value="MFS"/>
    <property type="match status" value="1"/>
</dbReference>
<evidence type="ECO:0000256" key="6">
    <source>
        <dbReference type="SAM" id="Coils"/>
    </source>
</evidence>
<evidence type="ECO:0000313" key="11">
    <source>
        <dbReference type="Proteomes" id="UP000070328"/>
    </source>
</evidence>
<name>A0A135SY09_9PEZI</name>
<evidence type="ECO:0000256" key="4">
    <source>
        <dbReference type="ARBA" id="ARBA00022989"/>
    </source>
</evidence>
<dbReference type="PANTHER" id="PTHR23502">
    <property type="entry name" value="MAJOR FACILITATOR SUPERFAMILY"/>
    <property type="match status" value="1"/>
</dbReference>
<protein>
    <submittedName>
        <fullName evidence="10">Major facilitator superfamily transporter</fullName>
    </submittedName>
</protein>